<reference evidence="1" key="1">
    <citation type="submission" date="2019-10" db="EMBL/GenBank/DDBJ databases">
        <authorList>
            <person name="Soares A.E.R."/>
            <person name="Aleixo A."/>
            <person name="Schneider P."/>
            <person name="Miyaki C.Y."/>
            <person name="Schneider M.P."/>
            <person name="Mello C."/>
            <person name="Vasconcelos A.T.R."/>
        </authorList>
    </citation>
    <scope>NUCLEOTIDE SEQUENCE</scope>
    <source>
        <tissue evidence="1">Muscle</tissue>
    </source>
</reference>
<gene>
    <name evidence="1" type="ORF">WISP_50220</name>
</gene>
<dbReference type="EMBL" id="WHWB01033411">
    <property type="protein sequence ID" value="KAJ7420079.1"/>
    <property type="molecule type" value="Genomic_DNA"/>
</dbReference>
<sequence>MPMHPSSLDSYHASAICILIKSYSGAHSLHLVNHGNSSKDLKFDLNKTSVINLLDDLVRYLHYLYIETKELRMVMMNGENMGIGCGAKLERDLYMGPEY</sequence>
<comment type="caution">
    <text evidence="1">The sequence shown here is derived from an EMBL/GenBank/DDBJ whole genome shotgun (WGS) entry which is preliminary data.</text>
</comment>
<organism evidence="1 2">
    <name type="scientific">Willisornis vidua</name>
    <name type="common">Xingu scale-backed antbird</name>
    <dbReference type="NCBI Taxonomy" id="1566151"/>
    <lineage>
        <taxon>Eukaryota</taxon>
        <taxon>Metazoa</taxon>
        <taxon>Chordata</taxon>
        <taxon>Craniata</taxon>
        <taxon>Vertebrata</taxon>
        <taxon>Euteleostomi</taxon>
        <taxon>Archelosauria</taxon>
        <taxon>Archosauria</taxon>
        <taxon>Dinosauria</taxon>
        <taxon>Saurischia</taxon>
        <taxon>Theropoda</taxon>
        <taxon>Coelurosauria</taxon>
        <taxon>Aves</taxon>
        <taxon>Neognathae</taxon>
        <taxon>Neoaves</taxon>
        <taxon>Telluraves</taxon>
        <taxon>Australaves</taxon>
        <taxon>Passeriformes</taxon>
        <taxon>Thamnophilidae</taxon>
        <taxon>Willisornis</taxon>
    </lineage>
</organism>
<keyword evidence="2" id="KW-1185">Reference proteome</keyword>
<dbReference type="Proteomes" id="UP001145742">
    <property type="component" value="Unassembled WGS sequence"/>
</dbReference>
<proteinExistence type="predicted"/>
<evidence type="ECO:0000313" key="1">
    <source>
        <dbReference type="EMBL" id="KAJ7420079.1"/>
    </source>
</evidence>
<evidence type="ECO:0000313" key="2">
    <source>
        <dbReference type="Proteomes" id="UP001145742"/>
    </source>
</evidence>
<protein>
    <submittedName>
        <fullName evidence="1">Uncharacterized protein</fullName>
    </submittedName>
</protein>
<accession>A0ABQ9DEK1</accession>
<name>A0ABQ9DEK1_9PASS</name>